<evidence type="ECO:0000313" key="2">
    <source>
        <dbReference type="Proteomes" id="UP000827872"/>
    </source>
</evidence>
<name>A0ACB8FM44_9SAUR</name>
<dbReference type="EMBL" id="CM037619">
    <property type="protein sequence ID" value="KAH8006586.1"/>
    <property type="molecule type" value="Genomic_DNA"/>
</dbReference>
<accession>A0ACB8FM44</accession>
<organism evidence="1 2">
    <name type="scientific">Sphaerodactylus townsendi</name>
    <dbReference type="NCBI Taxonomy" id="933632"/>
    <lineage>
        <taxon>Eukaryota</taxon>
        <taxon>Metazoa</taxon>
        <taxon>Chordata</taxon>
        <taxon>Craniata</taxon>
        <taxon>Vertebrata</taxon>
        <taxon>Euteleostomi</taxon>
        <taxon>Lepidosauria</taxon>
        <taxon>Squamata</taxon>
        <taxon>Bifurcata</taxon>
        <taxon>Gekkota</taxon>
        <taxon>Sphaerodactylidae</taxon>
        <taxon>Sphaerodactylus</taxon>
    </lineage>
</organism>
<keyword evidence="2" id="KW-1185">Reference proteome</keyword>
<evidence type="ECO:0000313" key="1">
    <source>
        <dbReference type="EMBL" id="KAH8006586.1"/>
    </source>
</evidence>
<proteinExistence type="predicted"/>
<dbReference type="Proteomes" id="UP000827872">
    <property type="component" value="Linkage Group LG06"/>
</dbReference>
<gene>
    <name evidence="1" type="ORF">K3G42_009196</name>
</gene>
<protein>
    <submittedName>
        <fullName evidence="1">Uncharacterized protein</fullName>
    </submittedName>
</protein>
<comment type="caution">
    <text evidence="1">The sequence shown here is derived from an EMBL/GenBank/DDBJ whole genome shotgun (WGS) entry which is preliminary data.</text>
</comment>
<reference evidence="1" key="1">
    <citation type="submission" date="2021-08" db="EMBL/GenBank/DDBJ databases">
        <title>The first chromosome-level gecko genome reveals the dynamic sex chromosomes of Neotropical dwarf geckos (Sphaerodactylidae: Sphaerodactylus).</title>
        <authorList>
            <person name="Pinto B.J."/>
            <person name="Keating S.E."/>
            <person name="Gamble T."/>
        </authorList>
    </citation>
    <scope>NUCLEOTIDE SEQUENCE</scope>
    <source>
        <strain evidence="1">TG3544</strain>
    </source>
</reference>
<sequence>MFFTLRVDQQWNWLARNGFESKSLCKSPGSLRTQVYSRGKSSGVQQHLFCDNQVEGSGFQLQQFKNLGFQMICCWGLALLCLIFSYDHLVGEWLFYPCANQQASWE</sequence>